<accession>A0A8K0IH52</accession>
<feature type="region of interest" description="Disordered" evidence="1">
    <location>
        <begin position="1"/>
        <end position="58"/>
    </location>
</feature>
<dbReference type="EMBL" id="CM017879">
    <property type="protein sequence ID" value="KAG1358607.1"/>
    <property type="molecule type" value="Genomic_DNA"/>
</dbReference>
<proteinExistence type="predicted"/>
<organism evidence="2 3">
    <name type="scientific">Cocos nucifera</name>
    <name type="common">Coconut palm</name>
    <dbReference type="NCBI Taxonomy" id="13894"/>
    <lineage>
        <taxon>Eukaryota</taxon>
        <taxon>Viridiplantae</taxon>
        <taxon>Streptophyta</taxon>
        <taxon>Embryophyta</taxon>
        <taxon>Tracheophyta</taxon>
        <taxon>Spermatophyta</taxon>
        <taxon>Magnoliopsida</taxon>
        <taxon>Liliopsida</taxon>
        <taxon>Arecaceae</taxon>
        <taxon>Arecoideae</taxon>
        <taxon>Cocoseae</taxon>
        <taxon>Attaleinae</taxon>
        <taxon>Cocos</taxon>
    </lineage>
</organism>
<reference evidence="2" key="1">
    <citation type="journal article" date="2017" name="Gigascience">
        <title>The genome draft of coconut (Cocos nucifera).</title>
        <authorList>
            <person name="Xiao Y."/>
            <person name="Xu P."/>
            <person name="Fan H."/>
            <person name="Baudouin L."/>
            <person name="Xia W."/>
            <person name="Bocs S."/>
            <person name="Xu J."/>
            <person name="Li Q."/>
            <person name="Guo A."/>
            <person name="Zhou L."/>
            <person name="Li J."/>
            <person name="Wu Y."/>
            <person name="Ma Z."/>
            <person name="Armero A."/>
            <person name="Issali A.E."/>
            <person name="Liu N."/>
            <person name="Peng M."/>
            <person name="Yang Y."/>
        </authorList>
    </citation>
    <scope>NUCLEOTIDE SEQUENCE</scope>
    <source>
        <tissue evidence="2">Spear leaf of Hainan Tall coconut</tissue>
    </source>
</reference>
<evidence type="ECO:0000256" key="1">
    <source>
        <dbReference type="SAM" id="MobiDB-lite"/>
    </source>
</evidence>
<comment type="caution">
    <text evidence="2">The sequence shown here is derived from an EMBL/GenBank/DDBJ whole genome shotgun (WGS) entry which is preliminary data.</text>
</comment>
<keyword evidence="3" id="KW-1185">Reference proteome</keyword>
<feature type="compositionally biased region" description="Basic residues" evidence="1">
    <location>
        <begin position="26"/>
        <end position="40"/>
    </location>
</feature>
<reference evidence="2" key="2">
    <citation type="submission" date="2019-07" db="EMBL/GenBank/DDBJ databases">
        <authorList>
            <person name="Yang Y."/>
            <person name="Bocs S."/>
            <person name="Baudouin L."/>
        </authorList>
    </citation>
    <scope>NUCLEOTIDE SEQUENCE</scope>
    <source>
        <tissue evidence="2">Spear leaf of Hainan Tall coconut</tissue>
    </source>
</reference>
<protein>
    <submittedName>
        <fullName evidence="2">Uncharacterized protein</fullName>
    </submittedName>
</protein>
<gene>
    <name evidence="2" type="ORF">COCNU_08G000530</name>
</gene>
<sequence>MPASSTSPPIEDPAPQPPTRREEGKRKKGKRVIMKVHRRACPGGSNSDGDNPREDSFNDPDLIWDLIDKFALPEVADQMADLDYMHLIWDSIVRSPNTHTHQNDELIEVEGAECSKRPSS</sequence>
<dbReference type="AlphaFoldDB" id="A0A8K0IH52"/>
<evidence type="ECO:0000313" key="3">
    <source>
        <dbReference type="Proteomes" id="UP000797356"/>
    </source>
</evidence>
<evidence type="ECO:0000313" key="2">
    <source>
        <dbReference type="EMBL" id="KAG1358607.1"/>
    </source>
</evidence>
<dbReference type="Proteomes" id="UP000797356">
    <property type="component" value="Chromosome 8"/>
</dbReference>
<name>A0A8K0IH52_COCNU</name>